<dbReference type="AlphaFoldDB" id="A0A4Y5ZA12"/>
<proteinExistence type="predicted"/>
<reference evidence="1 2" key="1">
    <citation type="submission" date="2019-06" db="EMBL/GenBank/DDBJ databases">
        <title>A complete genome sequence for Luteibacter pinisoli MAH-14.</title>
        <authorList>
            <person name="Baltrus D.A."/>
        </authorList>
    </citation>
    <scope>NUCLEOTIDE SEQUENCE [LARGE SCALE GENOMIC DNA]</scope>
    <source>
        <strain evidence="1 2">MAH-14</strain>
    </source>
</reference>
<evidence type="ECO:0000313" key="2">
    <source>
        <dbReference type="Proteomes" id="UP000316093"/>
    </source>
</evidence>
<accession>A0A4Y5ZA12</accession>
<name>A0A4Y5ZA12_9GAMM</name>
<dbReference type="Pfam" id="PF22014">
    <property type="entry name" value="DUF6932"/>
    <property type="match status" value="1"/>
</dbReference>
<dbReference type="InterPro" id="IPR053860">
    <property type="entry name" value="DUF6932"/>
</dbReference>
<dbReference type="Proteomes" id="UP000316093">
    <property type="component" value="Chromosome"/>
</dbReference>
<gene>
    <name evidence="1" type="ORF">FIV34_18410</name>
</gene>
<evidence type="ECO:0000313" key="1">
    <source>
        <dbReference type="EMBL" id="QDE41033.1"/>
    </source>
</evidence>
<protein>
    <submittedName>
        <fullName evidence="1">Uncharacterized protein</fullName>
    </submittedName>
</protein>
<dbReference type="OrthoDB" id="7842083at2"/>
<sequence>MADGIQWINGSFVEDSESSRGRPPSDIDVVTFASLGKARSTHEQVVQAFRANADLFNNLSVKAAHGCDAYVVDTALSTERLIASTGYWANLFGHQRDTCRWKGIVMVKLVDDHGAMDMLEVRDDSLLGSS</sequence>
<organism evidence="1 2">
    <name type="scientific">Luteibacter pinisoli</name>
    <dbReference type="NCBI Taxonomy" id="2589080"/>
    <lineage>
        <taxon>Bacteria</taxon>
        <taxon>Pseudomonadati</taxon>
        <taxon>Pseudomonadota</taxon>
        <taxon>Gammaproteobacteria</taxon>
        <taxon>Lysobacterales</taxon>
        <taxon>Rhodanobacteraceae</taxon>
        <taxon>Luteibacter</taxon>
    </lineage>
</organism>
<dbReference type="EMBL" id="CP041046">
    <property type="protein sequence ID" value="QDE41033.1"/>
    <property type="molecule type" value="Genomic_DNA"/>
</dbReference>
<keyword evidence="2" id="KW-1185">Reference proteome</keyword>
<dbReference type="KEGG" id="lpy:FIV34_18410"/>